<dbReference type="CDD" id="cd03426">
    <property type="entry name" value="NUDIX_CoAse_Nudt7"/>
    <property type="match status" value="1"/>
</dbReference>
<accession>A0A7W6RDP7</accession>
<keyword evidence="5" id="KW-0460">Magnesium</keyword>
<comment type="cofactor">
    <cofactor evidence="1">
        <name>Mn(2+)</name>
        <dbReference type="ChEBI" id="CHEBI:29035"/>
    </cofactor>
</comment>
<dbReference type="Pfam" id="PF00293">
    <property type="entry name" value="NUDIX"/>
    <property type="match status" value="1"/>
</dbReference>
<gene>
    <name evidence="8" type="ORF">GGD89_002189</name>
</gene>
<evidence type="ECO:0000256" key="1">
    <source>
        <dbReference type="ARBA" id="ARBA00001936"/>
    </source>
</evidence>
<dbReference type="InterPro" id="IPR045121">
    <property type="entry name" value="CoAse"/>
</dbReference>
<evidence type="ECO:0000256" key="4">
    <source>
        <dbReference type="ARBA" id="ARBA00022801"/>
    </source>
</evidence>
<evidence type="ECO:0000256" key="3">
    <source>
        <dbReference type="ARBA" id="ARBA00022723"/>
    </source>
</evidence>
<evidence type="ECO:0000259" key="7">
    <source>
        <dbReference type="PROSITE" id="PS51462"/>
    </source>
</evidence>
<dbReference type="Proteomes" id="UP000554286">
    <property type="component" value="Unassembled WGS sequence"/>
</dbReference>
<keyword evidence="9" id="KW-1185">Reference proteome</keyword>
<dbReference type="GO" id="GO:0046872">
    <property type="term" value="F:metal ion binding"/>
    <property type="evidence" value="ECO:0007669"/>
    <property type="project" value="UniProtKB-KW"/>
</dbReference>
<dbReference type="PANTHER" id="PTHR12992:SF11">
    <property type="entry name" value="MITOCHONDRIAL COENZYME A DIPHOSPHATASE NUDT8"/>
    <property type="match status" value="1"/>
</dbReference>
<proteinExistence type="predicted"/>
<comment type="cofactor">
    <cofactor evidence="2">
        <name>Mg(2+)</name>
        <dbReference type="ChEBI" id="CHEBI:18420"/>
    </cofactor>
</comment>
<dbReference type="AlphaFoldDB" id="A0A7W6RDP7"/>
<sequence length="206" mass="22053">MAIARLLGGDAARQFRAERAHPRARQRPAAVLLPILDHGDIGPGVLFTRRASHLAHHPGQISFPGGRQEPGEVDPVDTALREAREEVALDAETVEVLGLLDDYVTVTGFRVTPVVGVITPPVALVPDPSEVDTVFEVPLAFLMDPANHRHAVRDAGGARRPHFAIPYGEHYIWGATAGILMNLYEVLRAPPQTAATGAEPPVSEAG</sequence>
<name>A0A7W6RDP7_9PROT</name>
<dbReference type="SUPFAM" id="SSF55811">
    <property type="entry name" value="Nudix"/>
    <property type="match status" value="1"/>
</dbReference>
<reference evidence="8 9" key="1">
    <citation type="submission" date="2020-08" db="EMBL/GenBank/DDBJ databases">
        <title>Genome sequencing of Purple Non-Sulfur Bacteria from various extreme environments.</title>
        <authorList>
            <person name="Mayer M."/>
        </authorList>
    </citation>
    <scope>NUCLEOTIDE SEQUENCE [LARGE SCALE GENOMIC DNA]</scope>
    <source>
        <strain evidence="8 9">JA131</strain>
    </source>
</reference>
<dbReference type="Gene3D" id="3.90.79.10">
    <property type="entry name" value="Nucleoside Triphosphate Pyrophosphohydrolase"/>
    <property type="match status" value="1"/>
</dbReference>
<organism evidence="8 9">
    <name type="scientific">Roseospira visakhapatnamensis</name>
    <dbReference type="NCBI Taxonomy" id="390880"/>
    <lineage>
        <taxon>Bacteria</taxon>
        <taxon>Pseudomonadati</taxon>
        <taxon>Pseudomonadota</taxon>
        <taxon>Alphaproteobacteria</taxon>
        <taxon>Rhodospirillales</taxon>
        <taxon>Rhodospirillaceae</taxon>
        <taxon>Roseospira</taxon>
    </lineage>
</organism>
<dbReference type="NCBIfam" id="NF007980">
    <property type="entry name" value="PRK10707.1"/>
    <property type="match status" value="1"/>
</dbReference>
<evidence type="ECO:0000256" key="5">
    <source>
        <dbReference type="ARBA" id="ARBA00022842"/>
    </source>
</evidence>
<evidence type="ECO:0000256" key="2">
    <source>
        <dbReference type="ARBA" id="ARBA00001946"/>
    </source>
</evidence>
<evidence type="ECO:0000313" key="8">
    <source>
        <dbReference type="EMBL" id="MBB4266557.1"/>
    </source>
</evidence>
<dbReference type="RefSeq" id="WP_246423038.1">
    <property type="nucleotide sequence ID" value="NZ_JACIGK010000014.1"/>
</dbReference>
<dbReference type="EMBL" id="JACIGK010000014">
    <property type="protein sequence ID" value="MBB4266557.1"/>
    <property type="molecule type" value="Genomic_DNA"/>
</dbReference>
<dbReference type="GO" id="GO:0010945">
    <property type="term" value="F:coenzyme A diphosphatase activity"/>
    <property type="evidence" value="ECO:0007669"/>
    <property type="project" value="InterPro"/>
</dbReference>
<keyword evidence="6" id="KW-0464">Manganese</keyword>
<evidence type="ECO:0000313" key="9">
    <source>
        <dbReference type="Proteomes" id="UP000554286"/>
    </source>
</evidence>
<keyword evidence="4" id="KW-0378">Hydrolase</keyword>
<dbReference type="InterPro" id="IPR000086">
    <property type="entry name" value="NUDIX_hydrolase_dom"/>
</dbReference>
<feature type="domain" description="Nudix hydrolase" evidence="7">
    <location>
        <begin position="26"/>
        <end position="160"/>
    </location>
</feature>
<comment type="caution">
    <text evidence="8">The sequence shown here is derived from an EMBL/GenBank/DDBJ whole genome shotgun (WGS) entry which is preliminary data.</text>
</comment>
<dbReference type="PANTHER" id="PTHR12992">
    <property type="entry name" value="NUDIX HYDROLASE"/>
    <property type="match status" value="1"/>
</dbReference>
<keyword evidence="3" id="KW-0479">Metal-binding</keyword>
<protein>
    <submittedName>
        <fullName evidence="8">8-oxo-dGTP pyrophosphatase MutT (NUDIX family)</fullName>
    </submittedName>
</protein>
<evidence type="ECO:0000256" key="6">
    <source>
        <dbReference type="ARBA" id="ARBA00023211"/>
    </source>
</evidence>
<dbReference type="PROSITE" id="PS51462">
    <property type="entry name" value="NUDIX"/>
    <property type="match status" value="1"/>
</dbReference>
<dbReference type="InterPro" id="IPR015797">
    <property type="entry name" value="NUDIX_hydrolase-like_dom_sf"/>
</dbReference>